<sequence>MYCVIQEIELKKENQYGRYKELKVYESRFTMYNEEHVKYGYDYTGGRFERPMKKAYKISIHHSFREEGKVKKKQWVICTMKYYDIAQGTTYIGDYFISSKWEEKLKSIGVSEDELYDLVYKKLDPLIERIQNEFQKTEEYKTHQEHEAIINKYLKVKEAFESVYGDNTYDYCYDVFGQVRNEKKLQEIKEQYKQQKEYQRSYYENSKSNYNNYNFGSYFENNTSTYTEEEKSYLKKIYKAAAMKLHPDTTKDNGESMKFLNKLKDEWGI</sequence>
<dbReference type="RefSeq" id="WP_035129720.1">
    <property type="nucleotide sequence ID" value="NZ_JPMD01000002.1"/>
</dbReference>
<dbReference type="AlphaFoldDB" id="A0A084JHS6"/>
<name>A0A084JHS6_9CLOT</name>
<dbReference type="EMBL" id="JPMD01000002">
    <property type="protein sequence ID" value="KEZ88510.1"/>
    <property type="molecule type" value="Genomic_DNA"/>
</dbReference>
<proteinExistence type="predicted"/>
<evidence type="ECO:0000313" key="3">
    <source>
        <dbReference type="Proteomes" id="UP000028542"/>
    </source>
</evidence>
<gene>
    <name evidence="2" type="ORF">IO99_02415</name>
</gene>
<dbReference type="Proteomes" id="UP000028542">
    <property type="component" value="Unassembled WGS sequence"/>
</dbReference>
<evidence type="ECO:0000256" key="1">
    <source>
        <dbReference type="ARBA" id="ARBA00022705"/>
    </source>
</evidence>
<dbReference type="GO" id="GO:0006260">
    <property type="term" value="P:DNA replication"/>
    <property type="evidence" value="ECO:0007669"/>
    <property type="project" value="UniProtKB-KW"/>
</dbReference>
<comment type="caution">
    <text evidence="2">The sequence shown here is derived from an EMBL/GenBank/DDBJ whole genome shotgun (WGS) entry which is preliminary data.</text>
</comment>
<keyword evidence="1" id="KW-0235">DNA replication</keyword>
<evidence type="ECO:0008006" key="4">
    <source>
        <dbReference type="Google" id="ProtNLM"/>
    </source>
</evidence>
<dbReference type="eggNOG" id="ENOG5031Q8Q">
    <property type="taxonomic scope" value="Bacteria"/>
</dbReference>
<dbReference type="SUPFAM" id="SSF46565">
    <property type="entry name" value="Chaperone J-domain"/>
    <property type="match status" value="1"/>
</dbReference>
<reference evidence="2 3" key="1">
    <citation type="submission" date="2014-07" db="EMBL/GenBank/DDBJ databases">
        <title>Draft genome of Clostridium sulfidigenes 113A isolated from sediments associated with methane hydrate from Krishna Godavari basin.</title>
        <authorList>
            <person name="Honkalas V.S."/>
            <person name="Dabir A.P."/>
            <person name="Arora P."/>
            <person name="Dhakephalkar P.K."/>
        </authorList>
    </citation>
    <scope>NUCLEOTIDE SEQUENCE [LARGE SCALE GENOMIC DNA]</scope>
    <source>
        <strain evidence="2 3">113A</strain>
    </source>
</reference>
<keyword evidence="3" id="KW-1185">Reference proteome</keyword>
<accession>A0A084JHS6</accession>
<dbReference type="InterPro" id="IPR036869">
    <property type="entry name" value="J_dom_sf"/>
</dbReference>
<evidence type="ECO:0000313" key="2">
    <source>
        <dbReference type="EMBL" id="KEZ88510.1"/>
    </source>
</evidence>
<organism evidence="2 3">
    <name type="scientific">Clostridium sulfidigenes</name>
    <dbReference type="NCBI Taxonomy" id="318464"/>
    <lineage>
        <taxon>Bacteria</taxon>
        <taxon>Bacillati</taxon>
        <taxon>Bacillota</taxon>
        <taxon>Clostridia</taxon>
        <taxon>Eubacteriales</taxon>
        <taxon>Clostridiaceae</taxon>
        <taxon>Clostridium</taxon>
    </lineage>
</organism>
<protein>
    <recommendedName>
        <fullName evidence="4">J domain-containing protein</fullName>
    </recommendedName>
</protein>